<protein>
    <submittedName>
        <fullName evidence="2">Putative ovule protein</fullName>
    </submittedName>
</protein>
<evidence type="ECO:0000256" key="1">
    <source>
        <dbReference type="SAM" id="Phobius"/>
    </source>
</evidence>
<feature type="non-terminal residue" evidence="2">
    <location>
        <position position="1"/>
    </location>
</feature>
<keyword evidence="1" id="KW-0812">Transmembrane</keyword>
<name>A0A0V0GFN2_SOLCH</name>
<dbReference type="EMBL" id="GEDG01042795">
    <property type="protein sequence ID" value="JAP06150.1"/>
    <property type="molecule type" value="Transcribed_RNA"/>
</dbReference>
<sequence>GEQSASSTLSSCWCIEAPLSAIVLTTSTAGIVLITLLLFDVYKQDLGSNRKLNLTSSGGN</sequence>
<reference evidence="2" key="1">
    <citation type="submission" date="2015-12" db="EMBL/GenBank/DDBJ databases">
        <title>Gene expression during late stages of embryo sac development: a critical building block for successful pollen-pistil interactions.</title>
        <authorList>
            <person name="Liu Y."/>
            <person name="Joly V."/>
            <person name="Sabar M."/>
            <person name="Matton D.P."/>
        </authorList>
    </citation>
    <scope>NUCLEOTIDE SEQUENCE</scope>
</reference>
<feature type="transmembrane region" description="Helical" evidence="1">
    <location>
        <begin position="20"/>
        <end position="42"/>
    </location>
</feature>
<proteinExistence type="predicted"/>
<keyword evidence="1" id="KW-1133">Transmembrane helix</keyword>
<keyword evidence="1" id="KW-0472">Membrane</keyword>
<accession>A0A0V0GFN2</accession>
<evidence type="ECO:0000313" key="2">
    <source>
        <dbReference type="EMBL" id="JAP06150.1"/>
    </source>
</evidence>
<organism evidence="2">
    <name type="scientific">Solanum chacoense</name>
    <name type="common">Chaco potato</name>
    <dbReference type="NCBI Taxonomy" id="4108"/>
    <lineage>
        <taxon>Eukaryota</taxon>
        <taxon>Viridiplantae</taxon>
        <taxon>Streptophyta</taxon>
        <taxon>Embryophyta</taxon>
        <taxon>Tracheophyta</taxon>
        <taxon>Spermatophyta</taxon>
        <taxon>Magnoliopsida</taxon>
        <taxon>eudicotyledons</taxon>
        <taxon>Gunneridae</taxon>
        <taxon>Pentapetalae</taxon>
        <taxon>asterids</taxon>
        <taxon>lamiids</taxon>
        <taxon>Solanales</taxon>
        <taxon>Solanaceae</taxon>
        <taxon>Solanoideae</taxon>
        <taxon>Solaneae</taxon>
        <taxon>Solanum</taxon>
    </lineage>
</organism>
<dbReference type="AlphaFoldDB" id="A0A0V0GFN2"/>